<comment type="caution">
    <text evidence="3">The sequence shown here is derived from an EMBL/GenBank/DDBJ whole genome shotgun (WGS) entry which is preliminary data.</text>
</comment>
<dbReference type="PANTHER" id="PTHR43205:SF19">
    <property type="entry name" value="ENOYL REDUCTASE (ER) DOMAIN-CONTAINING PROTEIN"/>
    <property type="match status" value="1"/>
</dbReference>
<dbReference type="CDD" id="cd05288">
    <property type="entry name" value="PGDH"/>
    <property type="match status" value="1"/>
</dbReference>
<dbReference type="InterPro" id="IPR013149">
    <property type="entry name" value="ADH-like_C"/>
</dbReference>
<accession>A0AAV9QBA8</accession>
<evidence type="ECO:0000313" key="3">
    <source>
        <dbReference type="EMBL" id="KAK5539686.1"/>
    </source>
</evidence>
<feature type="domain" description="Enoyl reductase (ER)" evidence="2">
    <location>
        <begin position="27"/>
        <end position="350"/>
    </location>
</feature>
<sequence>MSNTSIPTKTRSWVLTNKPSGLPTISGDSPTFTLQTRDLPPLNNNQVLVKALYYSNDPAQRGWISPDIPAGRLYVPPVQVGDAMRTRGLCEVIDSKSPNLPKGTIVQCSPNWNEYAVLDSHTVTPVQPLPNGLSITHYLGALGGTGLTAYYGLVVICEAKRGDKVVVSGAAGATGSMVVQIAKHIVGAGNVIGIAGTDDKCRWVESLGADKCLNYKSASFASDLEQATQDGVDIFFDNVGGEILDMMLGRMSMYGRVAACGAITSYNSSEPLVLKNYFQVITMRLQIKGFIVIDYLSKAAETQKIFRQAIQEGKLKVGDEMETVVSTKFDDVPKTWLKLFSGENTGKLVTKLEG</sequence>
<organism evidence="3 4">
    <name type="scientific">Vermiconidia calcicola</name>
    <dbReference type="NCBI Taxonomy" id="1690605"/>
    <lineage>
        <taxon>Eukaryota</taxon>
        <taxon>Fungi</taxon>
        <taxon>Dikarya</taxon>
        <taxon>Ascomycota</taxon>
        <taxon>Pezizomycotina</taxon>
        <taxon>Dothideomycetes</taxon>
        <taxon>Dothideomycetidae</taxon>
        <taxon>Mycosphaerellales</taxon>
        <taxon>Extremaceae</taxon>
        <taxon>Vermiconidia</taxon>
    </lineage>
</organism>
<dbReference type="EMBL" id="JAXLQG010000005">
    <property type="protein sequence ID" value="KAK5539686.1"/>
    <property type="molecule type" value="Genomic_DNA"/>
</dbReference>
<name>A0AAV9QBA8_9PEZI</name>
<keyword evidence="4" id="KW-1185">Reference proteome</keyword>
<dbReference type="InterPro" id="IPR045010">
    <property type="entry name" value="MDR_fam"/>
</dbReference>
<dbReference type="Gene3D" id="3.90.180.10">
    <property type="entry name" value="Medium-chain alcohol dehydrogenases, catalytic domain"/>
    <property type="match status" value="1"/>
</dbReference>
<dbReference type="Gene3D" id="3.40.50.720">
    <property type="entry name" value="NAD(P)-binding Rossmann-like Domain"/>
    <property type="match status" value="1"/>
</dbReference>
<dbReference type="Proteomes" id="UP001345827">
    <property type="component" value="Unassembled WGS sequence"/>
</dbReference>
<dbReference type="InterPro" id="IPR041694">
    <property type="entry name" value="ADH_N_2"/>
</dbReference>
<proteinExistence type="predicted"/>
<dbReference type="SMART" id="SM00829">
    <property type="entry name" value="PKS_ER"/>
    <property type="match status" value="1"/>
</dbReference>
<dbReference type="InterPro" id="IPR036291">
    <property type="entry name" value="NAD(P)-bd_dom_sf"/>
</dbReference>
<dbReference type="SUPFAM" id="SSF50129">
    <property type="entry name" value="GroES-like"/>
    <property type="match status" value="1"/>
</dbReference>
<evidence type="ECO:0000313" key="4">
    <source>
        <dbReference type="Proteomes" id="UP001345827"/>
    </source>
</evidence>
<evidence type="ECO:0000256" key="1">
    <source>
        <dbReference type="ARBA" id="ARBA00023002"/>
    </source>
</evidence>
<dbReference type="PANTHER" id="PTHR43205">
    <property type="entry name" value="PROSTAGLANDIN REDUCTASE"/>
    <property type="match status" value="1"/>
</dbReference>
<dbReference type="InterPro" id="IPR011032">
    <property type="entry name" value="GroES-like_sf"/>
</dbReference>
<evidence type="ECO:0000259" key="2">
    <source>
        <dbReference type="SMART" id="SM00829"/>
    </source>
</evidence>
<protein>
    <submittedName>
        <fullName evidence="3">Quinone oxidoreductase</fullName>
    </submittedName>
</protein>
<gene>
    <name evidence="3" type="primary">QOR1_2</name>
    <name evidence="3" type="ORF">LTR25_003391</name>
</gene>
<dbReference type="InterPro" id="IPR020843">
    <property type="entry name" value="ER"/>
</dbReference>
<dbReference type="Pfam" id="PF00107">
    <property type="entry name" value="ADH_zinc_N"/>
    <property type="match status" value="1"/>
</dbReference>
<dbReference type="FunFam" id="3.40.50.720:FF:000121">
    <property type="entry name" value="Prostaglandin reductase 2"/>
    <property type="match status" value="1"/>
</dbReference>
<dbReference type="GO" id="GO:0016628">
    <property type="term" value="F:oxidoreductase activity, acting on the CH-CH group of donors, NAD or NADP as acceptor"/>
    <property type="evidence" value="ECO:0007669"/>
    <property type="project" value="InterPro"/>
</dbReference>
<dbReference type="AlphaFoldDB" id="A0AAV9QBA8"/>
<dbReference type="SUPFAM" id="SSF51735">
    <property type="entry name" value="NAD(P)-binding Rossmann-fold domains"/>
    <property type="match status" value="1"/>
</dbReference>
<keyword evidence="1" id="KW-0560">Oxidoreductase</keyword>
<dbReference type="Pfam" id="PF16884">
    <property type="entry name" value="ADH_N_2"/>
    <property type="match status" value="1"/>
</dbReference>
<reference evidence="3 4" key="1">
    <citation type="submission" date="2023-06" db="EMBL/GenBank/DDBJ databases">
        <title>Black Yeasts Isolated from many extreme environments.</title>
        <authorList>
            <person name="Coleine C."/>
            <person name="Stajich J.E."/>
            <person name="Selbmann L."/>
        </authorList>
    </citation>
    <scope>NUCLEOTIDE SEQUENCE [LARGE SCALE GENOMIC DNA]</scope>
    <source>
        <strain evidence="3 4">CCFEE 5887</strain>
    </source>
</reference>